<keyword evidence="3 13" id="KW-0138">CF(0)</keyword>
<keyword evidence="5 13" id="KW-0375">Hydrogen ion transport</keyword>
<sequence length="280" mass="30140">MHLDWTTLLLQTINVLVLLWLLQRFLWRPVVAIVARRQAEATRLLEDAEAARRQALEEKEALAAARAGIAREREAVLAEARRAAEAERDAILAQGQAEIARLRAEAEAGIAHERAALEAALAAEAGRLAVAIARRLLARLPPAATFELFLDGLQRAVAGLPEATRAGLAGEPVELVTAAPLGEAEAQRAAALLAEALGRDGVRLSFRVDPDLIAGVELRAPHLVVRNNWAADLERIETELTGDDHRNGSSEPLARAGQRPGERHPARAQDRRDRPGAAGG</sequence>
<dbReference type="PANTHER" id="PTHR33445">
    <property type="entry name" value="ATP SYNTHASE SUBUNIT B', CHLOROPLASTIC"/>
    <property type="match status" value="1"/>
</dbReference>
<proteinExistence type="inferred from homology"/>
<reference evidence="16 17" key="1">
    <citation type="submission" date="2024-01" db="EMBL/GenBank/DDBJ databases">
        <title>Multi-omics insights into the function and evolution of sodium benzoate biodegradation pathways in Benzoatithermus flavus gen. nov., sp. nov. from hot spring.</title>
        <authorList>
            <person name="Hu C.-J."/>
            <person name="Li W.-J."/>
        </authorList>
    </citation>
    <scope>NUCLEOTIDE SEQUENCE [LARGE SCALE GENOMIC DNA]</scope>
    <source>
        <strain evidence="16 17">SYSU G07066</strain>
    </source>
</reference>
<accession>A0ABU8XVH0</accession>
<feature type="region of interest" description="Disordered" evidence="15">
    <location>
        <begin position="239"/>
        <end position="280"/>
    </location>
</feature>
<feature type="transmembrane region" description="Helical" evidence="13">
    <location>
        <begin position="6"/>
        <end position="27"/>
    </location>
</feature>
<dbReference type="InterPro" id="IPR000711">
    <property type="entry name" value="ATPase_OSCP/dsu"/>
</dbReference>
<evidence type="ECO:0000256" key="4">
    <source>
        <dbReference type="ARBA" id="ARBA00022692"/>
    </source>
</evidence>
<comment type="function">
    <text evidence="11">Component of the F(0) channel, it forms part of the peripheral stalk, linking F(1) to F(0). The b'-subunit is a diverged and duplicated form of b found in plants and photosynthetic bacteria.</text>
</comment>
<evidence type="ECO:0000256" key="6">
    <source>
        <dbReference type="ARBA" id="ARBA00022989"/>
    </source>
</evidence>
<evidence type="ECO:0000313" key="16">
    <source>
        <dbReference type="EMBL" id="MEK0083942.1"/>
    </source>
</evidence>
<feature type="compositionally biased region" description="Basic and acidic residues" evidence="15">
    <location>
        <begin position="239"/>
        <end position="248"/>
    </location>
</feature>
<comment type="caution">
    <text evidence="16">The sequence shown here is derived from an EMBL/GenBank/DDBJ whole genome shotgun (WGS) entry which is preliminary data.</text>
</comment>
<feature type="coiled-coil region" evidence="14">
    <location>
        <begin position="34"/>
        <end position="65"/>
    </location>
</feature>
<comment type="subunit">
    <text evidence="13">F-type ATPases have 2 components, F(1) - the catalytic core - and F(0) - the membrane proton channel. F(1) has five subunits: alpha(3), beta(3), gamma(1), delta(1), epsilon(1). F(0) has three main subunits: a(1), b(2) and c(10-14). The alpha and beta chains form an alternating ring which encloses part of the gamma chain. F(1) is attached to F(0) by a central stalk formed by the gamma and epsilon chains, while a peripheral stalk is formed by the delta and b chains.</text>
</comment>
<keyword evidence="4 13" id="KW-0812">Transmembrane</keyword>
<evidence type="ECO:0000256" key="12">
    <source>
        <dbReference type="ARBA" id="ARBA00037847"/>
    </source>
</evidence>
<keyword evidence="17" id="KW-1185">Reference proteome</keyword>
<dbReference type="EMBL" id="JBBLZC010000011">
    <property type="protein sequence ID" value="MEK0083942.1"/>
    <property type="molecule type" value="Genomic_DNA"/>
</dbReference>
<evidence type="ECO:0000256" key="14">
    <source>
        <dbReference type="SAM" id="Coils"/>
    </source>
</evidence>
<evidence type="ECO:0000256" key="3">
    <source>
        <dbReference type="ARBA" id="ARBA00022547"/>
    </source>
</evidence>
<protein>
    <recommendedName>
        <fullName evidence="13">ATP synthase subunit b</fullName>
    </recommendedName>
    <alternativeName>
        <fullName evidence="13">ATP synthase F(0) sector subunit b</fullName>
    </alternativeName>
    <alternativeName>
        <fullName evidence="13">ATPase subunit I</fullName>
    </alternativeName>
    <alternativeName>
        <fullName evidence="13">F-type ATPase subunit b</fullName>
        <shortName evidence="13">F-ATPase subunit b</shortName>
    </alternativeName>
</protein>
<name>A0ABU8XVH0_9PROT</name>
<evidence type="ECO:0000256" key="5">
    <source>
        <dbReference type="ARBA" id="ARBA00022781"/>
    </source>
</evidence>
<keyword evidence="6 13" id="KW-1133">Transmembrane helix</keyword>
<evidence type="ECO:0000313" key="17">
    <source>
        <dbReference type="Proteomes" id="UP001375743"/>
    </source>
</evidence>
<evidence type="ECO:0000256" key="9">
    <source>
        <dbReference type="ARBA" id="ARBA00023310"/>
    </source>
</evidence>
<comment type="similarity">
    <text evidence="1 13">Belongs to the ATPase B chain family.</text>
</comment>
<dbReference type="InterPro" id="IPR002146">
    <property type="entry name" value="ATP_synth_b/b'su_bac/chlpt"/>
</dbReference>
<evidence type="ECO:0000256" key="11">
    <source>
        <dbReference type="ARBA" id="ARBA00025614"/>
    </source>
</evidence>
<evidence type="ECO:0000256" key="15">
    <source>
        <dbReference type="SAM" id="MobiDB-lite"/>
    </source>
</evidence>
<dbReference type="InterPro" id="IPR050059">
    <property type="entry name" value="ATP_synthase_B_chain"/>
</dbReference>
<keyword evidence="13" id="KW-1003">Cell membrane</keyword>
<organism evidence="16 17">
    <name type="scientific">Benzoatithermus flavus</name>
    <dbReference type="NCBI Taxonomy" id="3108223"/>
    <lineage>
        <taxon>Bacteria</taxon>
        <taxon>Pseudomonadati</taxon>
        <taxon>Pseudomonadota</taxon>
        <taxon>Alphaproteobacteria</taxon>
        <taxon>Geminicoccales</taxon>
        <taxon>Geminicoccaceae</taxon>
        <taxon>Benzoatithermus</taxon>
    </lineage>
</organism>
<gene>
    <name evidence="13" type="primary">atpF</name>
    <name evidence="16" type="ORF">U1T56_12335</name>
</gene>
<keyword evidence="9 13" id="KW-0066">ATP synthesis</keyword>
<dbReference type="Proteomes" id="UP001375743">
    <property type="component" value="Unassembled WGS sequence"/>
</dbReference>
<evidence type="ECO:0000256" key="7">
    <source>
        <dbReference type="ARBA" id="ARBA00023065"/>
    </source>
</evidence>
<evidence type="ECO:0000256" key="13">
    <source>
        <dbReference type="HAMAP-Rule" id="MF_01398"/>
    </source>
</evidence>
<dbReference type="RefSeq" id="WP_418159793.1">
    <property type="nucleotide sequence ID" value="NZ_JBBLZC010000011.1"/>
</dbReference>
<keyword evidence="8 13" id="KW-0472">Membrane</keyword>
<dbReference type="Pfam" id="PF00213">
    <property type="entry name" value="OSCP"/>
    <property type="match status" value="1"/>
</dbReference>
<keyword evidence="2 13" id="KW-0813">Transport</keyword>
<comment type="subcellular location">
    <subcellularLocation>
        <location evidence="13">Cell membrane</location>
        <topology evidence="13">Single-pass membrane protein</topology>
    </subcellularLocation>
    <subcellularLocation>
        <location evidence="12">Endomembrane system</location>
        <topology evidence="12">Single-pass membrane protein</topology>
    </subcellularLocation>
</comment>
<feature type="compositionally biased region" description="Basic and acidic residues" evidence="15">
    <location>
        <begin position="260"/>
        <end position="280"/>
    </location>
</feature>
<keyword evidence="14" id="KW-0175">Coiled coil</keyword>
<dbReference type="HAMAP" id="MF_01398">
    <property type="entry name" value="ATP_synth_b_bprime"/>
    <property type="match status" value="1"/>
</dbReference>
<comment type="function">
    <text evidence="10 13">F(1)F(0) ATP synthase produces ATP from ADP in the presence of a proton or sodium gradient. F-type ATPases consist of two structural domains, F(1) containing the extramembraneous catalytic core and F(0) containing the membrane proton channel, linked together by a central stalk and a peripheral stalk. During catalysis, ATP synthesis in the catalytic domain of F(1) is coupled via a rotary mechanism of the central stalk subunits to proton translocation.</text>
</comment>
<evidence type="ECO:0000256" key="1">
    <source>
        <dbReference type="ARBA" id="ARBA00005513"/>
    </source>
</evidence>
<evidence type="ECO:0000256" key="8">
    <source>
        <dbReference type="ARBA" id="ARBA00023136"/>
    </source>
</evidence>
<dbReference type="Pfam" id="PF00430">
    <property type="entry name" value="ATP-synt_B"/>
    <property type="match status" value="1"/>
</dbReference>
<evidence type="ECO:0000256" key="10">
    <source>
        <dbReference type="ARBA" id="ARBA00025198"/>
    </source>
</evidence>
<keyword evidence="7 13" id="KW-0406">Ion transport</keyword>
<dbReference type="PANTHER" id="PTHR33445:SF2">
    <property type="entry name" value="ATP SYNTHASE SUBUNIT B', CHLOROPLASTIC"/>
    <property type="match status" value="1"/>
</dbReference>
<evidence type="ECO:0000256" key="2">
    <source>
        <dbReference type="ARBA" id="ARBA00022448"/>
    </source>
</evidence>
<dbReference type="CDD" id="cd06503">
    <property type="entry name" value="ATP-synt_Fo_b"/>
    <property type="match status" value="1"/>
</dbReference>